<reference evidence="2" key="1">
    <citation type="submission" date="2020-07" db="EMBL/GenBank/DDBJ databases">
        <title>Huge and variable diversity of episymbiotic CPR bacteria and DPANN archaea in groundwater ecosystems.</title>
        <authorList>
            <person name="He C.Y."/>
            <person name="Keren R."/>
            <person name="Whittaker M."/>
            <person name="Farag I.F."/>
            <person name="Doudna J."/>
            <person name="Cate J.H.D."/>
            <person name="Banfield J.F."/>
        </authorList>
    </citation>
    <scope>NUCLEOTIDE SEQUENCE</scope>
    <source>
        <strain evidence="2">NC_groundwater_672_Ag_B-0.1um_62_36</strain>
    </source>
</reference>
<dbReference type="CDD" id="cd05403">
    <property type="entry name" value="NT_KNTase_like"/>
    <property type="match status" value="1"/>
</dbReference>
<evidence type="ECO:0000313" key="2">
    <source>
        <dbReference type="EMBL" id="MBI2876273.1"/>
    </source>
</evidence>
<dbReference type="AlphaFoldDB" id="A0A932CMS1"/>
<dbReference type="InterPro" id="IPR043519">
    <property type="entry name" value="NT_sf"/>
</dbReference>
<evidence type="ECO:0000259" key="1">
    <source>
        <dbReference type="Pfam" id="PF01909"/>
    </source>
</evidence>
<dbReference type="EMBL" id="JACPRF010000163">
    <property type="protein sequence ID" value="MBI2876273.1"/>
    <property type="molecule type" value="Genomic_DNA"/>
</dbReference>
<dbReference type="InterPro" id="IPR002934">
    <property type="entry name" value="Polymerase_NTP_transf_dom"/>
</dbReference>
<comment type="caution">
    <text evidence="2">The sequence shown here is derived from an EMBL/GenBank/DDBJ whole genome shotgun (WGS) entry which is preliminary data.</text>
</comment>
<dbReference type="GO" id="GO:0016779">
    <property type="term" value="F:nucleotidyltransferase activity"/>
    <property type="evidence" value="ECO:0007669"/>
    <property type="project" value="InterPro"/>
</dbReference>
<proteinExistence type="predicted"/>
<sequence length="66" mass="7440">MSAEIHAVLTELRRRFELLYDSQARGDAKTGSDIDVLVVLRSTVSPCEEIAKTINDVLTFRSNTMR</sequence>
<organism evidence="2 3">
    <name type="scientific">Tectimicrobiota bacterium</name>
    <dbReference type="NCBI Taxonomy" id="2528274"/>
    <lineage>
        <taxon>Bacteria</taxon>
        <taxon>Pseudomonadati</taxon>
        <taxon>Nitrospinota/Tectimicrobiota group</taxon>
        <taxon>Candidatus Tectimicrobiota</taxon>
    </lineage>
</organism>
<dbReference type="Pfam" id="PF01909">
    <property type="entry name" value="NTP_transf_2"/>
    <property type="match status" value="1"/>
</dbReference>
<dbReference type="Proteomes" id="UP000769766">
    <property type="component" value="Unassembled WGS sequence"/>
</dbReference>
<evidence type="ECO:0000313" key="3">
    <source>
        <dbReference type="Proteomes" id="UP000769766"/>
    </source>
</evidence>
<accession>A0A932CMS1</accession>
<name>A0A932CMS1_UNCTE</name>
<feature type="domain" description="Polymerase nucleotidyl transferase" evidence="1">
    <location>
        <begin position="22"/>
        <end position="45"/>
    </location>
</feature>
<dbReference type="SUPFAM" id="SSF81301">
    <property type="entry name" value="Nucleotidyltransferase"/>
    <property type="match status" value="1"/>
</dbReference>
<gene>
    <name evidence="2" type="ORF">HYY20_05270</name>
</gene>
<protein>
    <submittedName>
        <fullName evidence="2">Nucleotidyltransferase domain-containing protein</fullName>
    </submittedName>
</protein>
<dbReference type="Gene3D" id="3.30.460.10">
    <property type="entry name" value="Beta Polymerase, domain 2"/>
    <property type="match status" value="1"/>
</dbReference>